<dbReference type="PANTHER" id="PTHR11070:SF17">
    <property type="entry name" value="DNA HELICASE IV"/>
    <property type="match status" value="1"/>
</dbReference>
<dbReference type="Pfam" id="PF00580">
    <property type="entry name" value="UvrD-helicase"/>
    <property type="match status" value="1"/>
</dbReference>
<evidence type="ECO:0000313" key="10">
    <source>
        <dbReference type="Proteomes" id="UP000076405"/>
    </source>
</evidence>
<keyword evidence="2 5" id="KW-0378">Hydrolase</keyword>
<evidence type="ECO:0000256" key="5">
    <source>
        <dbReference type="PROSITE-ProRule" id="PRU00560"/>
    </source>
</evidence>
<dbReference type="InterPro" id="IPR000212">
    <property type="entry name" value="DNA_helicase_UvrD/REP"/>
</dbReference>
<dbReference type="RefSeq" id="WP_056986279.1">
    <property type="nucleotide sequence ID" value="NZ_BAAAXI010000150.1"/>
</dbReference>
<dbReference type="OrthoDB" id="9787585at2"/>
<gene>
    <name evidence="7" type="ORF">ADU70_2113</name>
    <name evidence="8" type="ORF">ADU72_0538</name>
</gene>
<keyword evidence="4 5" id="KW-0067">ATP-binding</keyword>
<dbReference type="GO" id="GO:0016787">
    <property type="term" value="F:hydrolase activity"/>
    <property type="evidence" value="ECO:0007669"/>
    <property type="project" value="UniProtKB-UniRule"/>
</dbReference>
<evidence type="ECO:0000313" key="9">
    <source>
        <dbReference type="Proteomes" id="UP000076244"/>
    </source>
</evidence>
<dbReference type="InterPro" id="IPR048228">
    <property type="entry name" value="HelD_bacillota"/>
</dbReference>
<feature type="domain" description="UvrD-like helicase ATP-binding" evidence="6">
    <location>
        <begin position="209"/>
        <end position="601"/>
    </location>
</feature>
<keyword evidence="1 5" id="KW-0547">Nucleotide-binding</keyword>
<evidence type="ECO:0000256" key="3">
    <source>
        <dbReference type="ARBA" id="ARBA00022806"/>
    </source>
</evidence>
<dbReference type="GO" id="GO:0003677">
    <property type="term" value="F:DNA binding"/>
    <property type="evidence" value="ECO:0007669"/>
    <property type="project" value="InterPro"/>
</dbReference>
<dbReference type="Pfam" id="PF13538">
    <property type="entry name" value="UvrD_C_2"/>
    <property type="match status" value="1"/>
</dbReference>
<dbReference type="EMBL" id="CP012275">
    <property type="protein sequence ID" value="AMV63579.1"/>
    <property type="molecule type" value="Genomic_DNA"/>
</dbReference>
<dbReference type="GO" id="GO:0005524">
    <property type="term" value="F:ATP binding"/>
    <property type="evidence" value="ECO:0007669"/>
    <property type="project" value="UniProtKB-UniRule"/>
</dbReference>
<dbReference type="InterPro" id="IPR014016">
    <property type="entry name" value="UvrD-like_ATP-bd"/>
</dbReference>
<dbReference type="Gene3D" id="3.40.50.300">
    <property type="entry name" value="P-loop containing nucleotide triphosphate hydrolases"/>
    <property type="match status" value="3"/>
</dbReference>
<keyword evidence="9" id="KW-1185">Reference proteome</keyword>
<dbReference type="GO" id="GO:0000725">
    <property type="term" value="P:recombinational repair"/>
    <property type="evidence" value="ECO:0007669"/>
    <property type="project" value="TreeGrafter"/>
</dbReference>
<evidence type="ECO:0000256" key="4">
    <source>
        <dbReference type="ARBA" id="ARBA00022840"/>
    </source>
</evidence>
<keyword evidence="3 5" id="KW-0347">Helicase</keyword>
<dbReference type="GO" id="GO:0043138">
    <property type="term" value="F:3'-5' DNA helicase activity"/>
    <property type="evidence" value="ECO:0007669"/>
    <property type="project" value="TreeGrafter"/>
</dbReference>
<dbReference type="Proteomes" id="UP000076244">
    <property type="component" value="Chromosome"/>
</dbReference>
<dbReference type="GO" id="GO:0005829">
    <property type="term" value="C:cytosol"/>
    <property type="evidence" value="ECO:0007669"/>
    <property type="project" value="TreeGrafter"/>
</dbReference>
<proteinExistence type="predicted"/>
<accession>A0A0R2HKD0</accession>
<evidence type="ECO:0000259" key="6">
    <source>
        <dbReference type="PROSITE" id="PS51198"/>
    </source>
</evidence>
<dbReference type="NCBIfam" id="NF041464">
    <property type="entry name" value="HelD_BACSU"/>
    <property type="match status" value="1"/>
</dbReference>
<evidence type="ECO:0000256" key="2">
    <source>
        <dbReference type="ARBA" id="ARBA00022801"/>
    </source>
</evidence>
<sequence>MTDSIQKYEQKHLDGVITKVQEAIAKSSKDAKKAETDSKSIDKNFSNEVRINTSTYSGMMDTAISVRQQQQLLSERQNSWQHASQQLNVLKRLEKRPYFARIDFHEAGEKSDETIYIGLGSFSDTPDHFLIYDWRAPISSVYYDGELGNVSYETPDGTQEVDVKLKRQFTIEDGKIVTVFDTNETIGDQMLLKALGNSSDTKMKSIVSTIQKEQNKIIRDTHSDLLFVQGAAGSGKTAAILQRVAYLLYRYRGNLTASQVIMFSPNQIFNDYVDQVLPELGEHNMVQMTYYQFTKRRIPNMEVETLQQRFESRTDSVSKKIRTLENSLVYFDAVTKYAEHLGSADMKFRNLMFHDKPFASQEKIQGIYYGYNENYRLGNRLDATKEALLKSLNSRIGSEVRSKWAEQAVQSLNHEDLEKLYGGEPKEFDDSDKEFKFLARKLVIQALQPVRNAIVHNRFLNINAQYVHFLRSVPHLINLEKAGLTQADWQTYVEEVVASLKNHAISLNNTSAYLYLYDLIVGKKDERDMRYVFIDEIQDYTAFQLAYLKYNYPRAKFTLLGDLNQSIYSNESTSTLLAELSTMFDKEKTRVIQLEKSYRSTQQITDFTKEILKNGEAIEAFHREGDLPVVSVKPSFDLAVKRVQAQMSQNQKDGESTAIIGKSVAECQKITEGLRNQGERVTLIKTENQRLAEGVVVVPSYLAKGLEFDAVIVWDASDAMYHDEDERQLLYTICSRAMHRLTIVATEKMSRLLDRIDSSLYKLD</sequence>
<dbReference type="SUPFAM" id="SSF52540">
    <property type="entry name" value="P-loop containing nucleoside triphosphate hydrolases"/>
    <property type="match status" value="1"/>
</dbReference>
<dbReference type="PROSITE" id="PS51198">
    <property type="entry name" value="UVRD_HELICASE_ATP_BIND"/>
    <property type="match status" value="1"/>
</dbReference>
<dbReference type="PANTHER" id="PTHR11070">
    <property type="entry name" value="UVRD / RECB / PCRA DNA HELICASE FAMILY MEMBER"/>
    <property type="match status" value="1"/>
</dbReference>
<dbReference type="InterPro" id="IPR027785">
    <property type="entry name" value="UvrD-like_helicase_C"/>
</dbReference>
<evidence type="ECO:0000313" key="7">
    <source>
        <dbReference type="EMBL" id="AMV63579.1"/>
    </source>
</evidence>
<dbReference type="Proteomes" id="UP000076405">
    <property type="component" value="Chromosome"/>
</dbReference>
<feature type="binding site" evidence="5">
    <location>
        <begin position="230"/>
        <end position="237"/>
    </location>
    <ligand>
        <name>ATP</name>
        <dbReference type="ChEBI" id="CHEBI:30616"/>
    </ligand>
</feature>
<dbReference type="EMBL" id="CP012288">
    <property type="protein sequence ID" value="AMV66483.1"/>
    <property type="molecule type" value="Genomic_DNA"/>
</dbReference>
<dbReference type="AlphaFoldDB" id="A0A0R2HKD0"/>
<evidence type="ECO:0000313" key="8">
    <source>
        <dbReference type="EMBL" id="AMV66483.1"/>
    </source>
</evidence>
<name>A0A0R2HKD0_9LACO</name>
<reference evidence="9 10" key="1">
    <citation type="journal article" date="2016" name="PLoS ONE">
        <title>The Identification of Novel Diagnostic Marker Genes for the Detection of Beer Spoiling Pediococcus damnosus Strains Using the BlAst Diagnostic Gene findEr.</title>
        <authorList>
            <person name="Behr J."/>
            <person name="Geissler A.J."/>
            <person name="Schmid J."/>
            <person name="Zehe A."/>
            <person name="Vogel R.F."/>
        </authorList>
    </citation>
    <scope>NUCLEOTIDE SEQUENCE [LARGE SCALE GENOMIC DNA]</scope>
    <source>
        <strain evidence="7 10">TMW 2.1533</strain>
        <strain evidence="8 9">TMW 2.1535</strain>
    </source>
</reference>
<evidence type="ECO:0000256" key="1">
    <source>
        <dbReference type="ARBA" id="ARBA00022741"/>
    </source>
</evidence>
<protein>
    <submittedName>
        <fullName evidence="7">DNA helicase</fullName>
    </submittedName>
</protein>
<organism evidence="7 10">
    <name type="scientific">Pediococcus damnosus</name>
    <dbReference type="NCBI Taxonomy" id="51663"/>
    <lineage>
        <taxon>Bacteria</taxon>
        <taxon>Bacillati</taxon>
        <taxon>Bacillota</taxon>
        <taxon>Bacilli</taxon>
        <taxon>Lactobacillales</taxon>
        <taxon>Lactobacillaceae</taxon>
        <taxon>Pediococcus</taxon>
    </lineage>
</organism>
<dbReference type="KEGG" id="pdm:ADU72_0538"/>
<dbReference type="InterPro" id="IPR027417">
    <property type="entry name" value="P-loop_NTPase"/>
</dbReference>